<comment type="caution">
    <text evidence="2">The sequence shown here is derived from an EMBL/GenBank/DDBJ whole genome shotgun (WGS) entry which is preliminary data.</text>
</comment>
<dbReference type="InterPro" id="IPR041578">
    <property type="entry name" value="PIN_8"/>
</dbReference>
<dbReference type="STRING" id="1048205.AB852_32730"/>
<evidence type="ECO:0000313" key="2">
    <source>
        <dbReference type="EMBL" id="OKH91200.1"/>
    </source>
</evidence>
<gene>
    <name evidence="2" type="ORF">AB852_32730</name>
</gene>
<protein>
    <recommendedName>
        <fullName evidence="1">PIN like domain-containing protein</fullName>
    </recommendedName>
</protein>
<dbReference type="AlphaFoldDB" id="A0A1Q4V0C3"/>
<keyword evidence="3" id="KW-1185">Reference proteome</keyword>
<evidence type="ECO:0000313" key="3">
    <source>
        <dbReference type="Proteomes" id="UP000186455"/>
    </source>
</evidence>
<evidence type="ECO:0000259" key="1">
    <source>
        <dbReference type="Pfam" id="PF18476"/>
    </source>
</evidence>
<dbReference type="EMBL" id="LFBV01000010">
    <property type="protein sequence ID" value="OKH91200.1"/>
    <property type="molecule type" value="Genomic_DNA"/>
</dbReference>
<dbReference type="Proteomes" id="UP000186455">
    <property type="component" value="Unassembled WGS sequence"/>
</dbReference>
<sequence length="463" mass="51335">MQGPENELPLIRQYQDWLRADTAGSEPDRSAFFTDALIVLDTNVLLSLYEYTPAAREQVLDALSSVRDRLWLPHQVGLEFVQGRHRVIAERRKALNDAPGNVNRRLGEANKAILAARELVQGLLVKYARDAEASEQLASEISSQAVDTLLGEWKTALIDQVKALKQDHDLAPGSVDTEDPVLPRVAALFGENIADPPSPPVVRQRVTEAVSYRFPNQIPPGFKDAGKGTPLSAAGDYLLWEEVIDRLTMPDGRKRLLFVSADMKDDWYQPAEHGRAARPWPSLMSELRNRTGAELRIETPGHFYRGVDGFLHAEIAAATYDEIDRAAIPPARIEITEEEAPLTPHPPELAEAASKAAGLDGYAAALLDHLFVWWLIGVTVQLGRREPQEDEPLVSIAAAAWSADAEPGWIPGDALRLGEWPYRSSTRIAPWFVRSLGLLPLEQRRAVQRLAAQQLDRAPRAEP</sequence>
<name>A0A1Q4V0C3_9ACTN</name>
<feature type="domain" description="PIN like" evidence="1">
    <location>
        <begin position="37"/>
        <end position="283"/>
    </location>
</feature>
<organism evidence="2 3">
    <name type="scientific">Streptomyces uncialis</name>
    <dbReference type="NCBI Taxonomy" id="1048205"/>
    <lineage>
        <taxon>Bacteria</taxon>
        <taxon>Bacillati</taxon>
        <taxon>Actinomycetota</taxon>
        <taxon>Actinomycetes</taxon>
        <taxon>Kitasatosporales</taxon>
        <taxon>Streptomycetaceae</taxon>
        <taxon>Streptomyces</taxon>
    </lineage>
</organism>
<proteinExistence type="predicted"/>
<accession>A0A1Q4V0C3</accession>
<reference evidence="2 3" key="1">
    <citation type="submission" date="2015-06" db="EMBL/GenBank/DDBJ databases">
        <title>Cloning and characterization of the uncialamcin biosynthetic gene cluster.</title>
        <authorList>
            <person name="Yan X."/>
            <person name="Huang T."/>
            <person name="Ge H."/>
            <person name="Shen B."/>
        </authorList>
    </citation>
    <scope>NUCLEOTIDE SEQUENCE [LARGE SCALE GENOMIC DNA]</scope>
    <source>
        <strain evidence="2 3">DCA2648</strain>
    </source>
</reference>
<dbReference type="RefSeq" id="WP_073793881.1">
    <property type="nucleotide sequence ID" value="NZ_LFBV01000010.1"/>
</dbReference>
<dbReference type="Pfam" id="PF18476">
    <property type="entry name" value="PIN_8"/>
    <property type="match status" value="1"/>
</dbReference>